<feature type="domain" description="Palmitoyltransferase DHHC" evidence="12">
    <location>
        <begin position="69"/>
        <end position="201"/>
    </location>
</feature>
<evidence type="ECO:0000256" key="7">
    <source>
        <dbReference type="ARBA" id="ARBA00023288"/>
    </source>
</evidence>
<comment type="subcellular location">
    <subcellularLocation>
        <location evidence="1">Membrane</location>
        <topology evidence="1">Multi-pass membrane protein</topology>
    </subcellularLocation>
</comment>
<dbReference type="EC" id="2.3.1.225" evidence="10"/>
<evidence type="ECO:0000256" key="9">
    <source>
        <dbReference type="ARBA" id="ARBA00048048"/>
    </source>
</evidence>
<keyword evidence="8 10" id="KW-0012">Acyltransferase</keyword>
<evidence type="ECO:0000256" key="1">
    <source>
        <dbReference type="ARBA" id="ARBA00004141"/>
    </source>
</evidence>
<evidence type="ECO:0000256" key="2">
    <source>
        <dbReference type="ARBA" id="ARBA00022679"/>
    </source>
</evidence>
<comment type="similarity">
    <text evidence="10">Belongs to the DHHC palmitoyltransferase family.</text>
</comment>
<accession>A0ABR4NJ45</accession>
<feature type="transmembrane region" description="Helical" evidence="10">
    <location>
        <begin position="6"/>
        <end position="29"/>
    </location>
</feature>
<keyword evidence="4 10" id="KW-1133">Transmembrane helix</keyword>
<feature type="transmembrane region" description="Helical" evidence="10">
    <location>
        <begin position="114"/>
        <end position="142"/>
    </location>
</feature>
<evidence type="ECO:0000256" key="11">
    <source>
        <dbReference type="SAM" id="MobiDB-lite"/>
    </source>
</evidence>
<evidence type="ECO:0000256" key="8">
    <source>
        <dbReference type="ARBA" id="ARBA00023315"/>
    </source>
</evidence>
<organism evidence="13 14">
    <name type="scientific">Polyrhizophydium stewartii</name>
    <dbReference type="NCBI Taxonomy" id="2732419"/>
    <lineage>
        <taxon>Eukaryota</taxon>
        <taxon>Fungi</taxon>
        <taxon>Fungi incertae sedis</taxon>
        <taxon>Chytridiomycota</taxon>
        <taxon>Chytridiomycota incertae sedis</taxon>
        <taxon>Chytridiomycetes</taxon>
        <taxon>Rhizophydiales</taxon>
        <taxon>Rhizophydiales incertae sedis</taxon>
        <taxon>Polyrhizophydium</taxon>
    </lineage>
</organism>
<keyword evidence="7" id="KW-0449">Lipoprotein</keyword>
<evidence type="ECO:0000313" key="13">
    <source>
        <dbReference type="EMBL" id="KAL2919553.1"/>
    </source>
</evidence>
<evidence type="ECO:0000256" key="3">
    <source>
        <dbReference type="ARBA" id="ARBA00022692"/>
    </source>
</evidence>
<comment type="catalytic activity">
    <reaction evidence="9 10">
        <text>L-cysteinyl-[protein] + hexadecanoyl-CoA = S-hexadecanoyl-L-cysteinyl-[protein] + CoA</text>
        <dbReference type="Rhea" id="RHEA:36683"/>
        <dbReference type="Rhea" id="RHEA-COMP:10131"/>
        <dbReference type="Rhea" id="RHEA-COMP:11032"/>
        <dbReference type="ChEBI" id="CHEBI:29950"/>
        <dbReference type="ChEBI" id="CHEBI:57287"/>
        <dbReference type="ChEBI" id="CHEBI:57379"/>
        <dbReference type="ChEBI" id="CHEBI:74151"/>
        <dbReference type="EC" id="2.3.1.225"/>
    </reaction>
</comment>
<protein>
    <recommendedName>
        <fullName evidence="10">Palmitoyltransferase</fullName>
        <ecNumber evidence="10">2.3.1.225</ecNumber>
    </recommendedName>
</protein>
<dbReference type="Pfam" id="PF01529">
    <property type="entry name" value="DHHC"/>
    <property type="match status" value="1"/>
</dbReference>
<dbReference type="EMBL" id="JADGIZ020000003">
    <property type="protein sequence ID" value="KAL2919553.1"/>
    <property type="molecule type" value="Genomic_DNA"/>
</dbReference>
<gene>
    <name evidence="13" type="ORF">HK105_201200</name>
</gene>
<keyword evidence="2 10" id="KW-0808">Transferase</keyword>
<proteinExistence type="inferred from homology"/>
<feature type="region of interest" description="Disordered" evidence="11">
    <location>
        <begin position="223"/>
        <end position="249"/>
    </location>
</feature>
<dbReference type="PANTHER" id="PTHR22883">
    <property type="entry name" value="ZINC FINGER DHHC DOMAIN CONTAINING PROTEIN"/>
    <property type="match status" value="1"/>
</dbReference>
<sequence>MQPAALRAVAATWAAGWLGLTALLGVALMRSDPADRGALGRASTAAPAISTAPANAACVGDGLEDGTPTQFCLVCEAHVRIDSLHCRYCNKCVRRIDHHCFYVNNCIGYHNYRLYLLTMGSTFVCAANTACLSVAALAAIFLDPDYESRMEAATGLTRTTLRTINAVDALLSLTVTAYLLYLLLLHAYLVANGLTTLQYSHNKRERRRAGQLAAEAASADGAHRSASCFPPRMQVGHNRMRPQSARKAS</sequence>
<feature type="transmembrane region" description="Helical" evidence="10">
    <location>
        <begin position="178"/>
        <end position="199"/>
    </location>
</feature>
<evidence type="ECO:0000256" key="5">
    <source>
        <dbReference type="ARBA" id="ARBA00023136"/>
    </source>
</evidence>
<evidence type="ECO:0000313" key="14">
    <source>
        <dbReference type="Proteomes" id="UP001527925"/>
    </source>
</evidence>
<dbReference type="Proteomes" id="UP001527925">
    <property type="component" value="Unassembled WGS sequence"/>
</dbReference>
<comment type="domain">
    <text evidence="10">The DHHC domain is required for palmitoyltransferase activity.</text>
</comment>
<keyword evidence="6" id="KW-0564">Palmitate</keyword>
<evidence type="ECO:0000256" key="4">
    <source>
        <dbReference type="ARBA" id="ARBA00022989"/>
    </source>
</evidence>
<dbReference type="InterPro" id="IPR039859">
    <property type="entry name" value="PFA4/ZDH16/20/ERF2-like"/>
</dbReference>
<reference evidence="13 14" key="1">
    <citation type="submission" date="2023-09" db="EMBL/GenBank/DDBJ databases">
        <title>Pangenome analysis of Batrachochytrium dendrobatidis and related Chytrids.</title>
        <authorList>
            <person name="Yacoub M.N."/>
            <person name="Stajich J.E."/>
            <person name="James T.Y."/>
        </authorList>
    </citation>
    <scope>NUCLEOTIDE SEQUENCE [LARGE SCALE GENOMIC DNA]</scope>
    <source>
        <strain evidence="13 14">JEL0888</strain>
    </source>
</reference>
<evidence type="ECO:0000256" key="10">
    <source>
        <dbReference type="RuleBase" id="RU079119"/>
    </source>
</evidence>
<dbReference type="InterPro" id="IPR001594">
    <property type="entry name" value="Palmitoyltrfase_DHHC"/>
</dbReference>
<comment type="caution">
    <text evidence="13">The sequence shown here is derived from an EMBL/GenBank/DDBJ whole genome shotgun (WGS) entry which is preliminary data.</text>
</comment>
<evidence type="ECO:0000259" key="12">
    <source>
        <dbReference type="Pfam" id="PF01529"/>
    </source>
</evidence>
<dbReference type="PROSITE" id="PS50216">
    <property type="entry name" value="DHHC"/>
    <property type="match status" value="1"/>
</dbReference>
<keyword evidence="5 10" id="KW-0472">Membrane</keyword>
<keyword evidence="3 10" id="KW-0812">Transmembrane</keyword>
<name>A0ABR4NJ45_9FUNG</name>
<evidence type="ECO:0000256" key="6">
    <source>
        <dbReference type="ARBA" id="ARBA00023139"/>
    </source>
</evidence>
<keyword evidence="14" id="KW-1185">Reference proteome</keyword>